<dbReference type="InterPro" id="IPR038078">
    <property type="entry name" value="PhoU-like_sf"/>
</dbReference>
<dbReference type="InterPro" id="IPR018445">
    <property type="entry name" value="Put_Phosphate_transp_reg"/>
</dbReference>
<dbReference type="SUPFAM" id="SSF109755">
    <property type="entry name" value="PhoU-like"/>
    <property type="match status" value="1"/>
</dbReference>
<dbReference type="InterPro" id="IPR002727">
    <property type="entry name" value="DUF47"/>
</dbReference>
<dbReference type="PANTHER" id="PTHR36536:SF3">
    <property type="entry name" value="UPF0111 PROTEIN HI_1603"/>
    <property type="match status" value="1"/>
</dbReference>
<dbReference type="NCBIfam" id="TIGR00153">
    <property type="entry name" value="TIGR00153 family protein"/>
    <property type="match status" value="1"/>
</dbReference>
<gene>
    <name evidence="2" type="ORF">MNBD_GAMMA16-393</name>
</gene>
<dbReference type="PANTHER" id="PTHR36536">
    <property type="entry name" value="UPF0111 PROTEIN HI_1603"/>
    <property type="match status" value="1"/>
</dbReference>
<dbReference type="Gene3D" id="1.20.58.220">
    <property type="entry name" value="Phosphate transport system protein phou homolog 2, domain 2"/>
    <property type="match status" value="1"/>
</dbReference>
<evidence type="ECO:0000256" key="1">
    <source>
        <dbReference type="ARBA" id="ARBA00008591"/>
    </source>
</evidence>
<proteinExistence type="inferred from homology"/>
<organism evidence="2">
    <name type="scientific">hydrothermal vent metagenome</name>
    <dbReference type="NCBI Taxonomy" id="652676"/>
    <lineage>
        <taxon>unclassified sequences</taxon>
        <taxon>metagenomes</taxon>
        <taxon>ecological metagenomes</taxon>
    </lineage>
</organism>
<evidence type="ECO:0000313" key="2">
    <source>
        <dbReference type="EMBL" id="VAW83259.1"/>
    </source>
</evidence>
<accession>A0A3B0ZAE9</accession>
<dbReference type="EMBL" id="UOFO01000003">
    <property type="protein sequence ID" value="VAW83259.1"/>
    <property type="molecule type" value="Genomic_DNA"/>
</dbReference>
<protein>
    <submittedName>
        <fullName evidence="2">Phosphate transport regulator (Distant homolog of PhoU)</fullName>
    </submittedName>
</protein>
<sequence>MQPPNFISQMFGTSPVKPLQVHMAKVLVCVETLQAFFDAAIAQNWSEAQRVQQRIALLENEADDLKKKLRLHLPKGLMLAFSRRDLLEVLSMQDSVANKAKDIAGLMLGRKMVFPESLVPKFDLFLKRSIGATTQASKVIYELDDLVDAGFRGGEVQKVDALLTELDKIESDTDRMQVEIRAILFDLETQLPPVEVMFLYKIAEWVGELADRSQRVGSRLQLMLAR</sequence>
<dbReference type="AlphaFoldDB" id="A0A3B0ZAE9"/>
<name>A0A3B0ZAE9_9ZZZZ</name>
<dbReference type="Pfam" id="PF01865">
    <property type="entry name" value="PhoU_div"/>
    <property type="match status" value="1"/>
</dbReference>
<reference evidence="2" key="1">
    <citation type="submission" date="2018-06" db="EMBL/GenBank/DDBJ databases">
        <authorList>
            <person name="Zhirakovskaya E."/>
        </authorList>
    </citation>
    <scope>NUCLEOTIDE SEQUENCE</scope>
</reference>
<comment type="similarity">
    <text evidence="1">Belongs to the UPF0111 family.</text>
</comment>